<feature type="transmembrane region" description="Helical" evidence="18">
    <location>
        <begin position="227"/>
        <end position="249"/>
    </location>
</feature>
<evidence type="ECO:0000313" key="22">
    <source>
        <dbReference type="Proteomes" id="UP000515151"/>
    </source>
</evidence>
<protein>
    <recommendedName>
        <fullName evidence="17">ferric-chelate reductase (NADH)</fullName>
        <ecNumber evidence="17">1.16.1.7</ecNumber>
    </recommendedName>
</protein>
<dbReference type="GO" id="GO:0140618">
    <property type="term" value="F:ferric-chelate reductase (NADH) activity"/>
    <property type="evidence" value="ECO:0007669"/>
    <property type="project" value="UniProtKB-EC"/>
</dbReference>
<keyword evidence="15 18" id="KW-0472">Membrane</keyword>
<dbReference type="EC" id="1.16.1.7" evidence="17"/>
<dbReference type="PANTHER" id="PTHR11972:SF69">
    <property type="entry name" value="FERRIC REDUCTION OXIDASE 6-RELATED"/>
    <property type="match status" value="1"/>
</dbReference>
<keyword evidence="4" id="KW-0813">Transport</keyword>
<reference evidence="20" key="2">
    <citation type="submission" date="2017-06" db="EMBL/GenBank/DDBJ databases">
        <title>The pomegranate genome and the genomics of punicalagin biosynthesis.</title>
        <authorList>
            <person name="Xu C."/>
        </authorList>
    </citation>
    <scope>NUCLEOTIDE SEQUENCE [LARGE SCALE GENOMIC DNA]</scope>
    <source>
        <tissue evidence="20">Fresh leaf</tissue>
    </source>
</reference>
<dbReference type="GO" id="GO:0006811">
    <property type="term" value="P:monoatomic ion transport"/>
    <property type="evidence" value="ECO:0007669"/>
    <property type="project" value="UniProtKB-KW"/>
</dbReference>
<dbReference type="PROSITE" id="PS51384">
    <property type="entry name" value="FAD_FR"/>
    <property type="match status" value="1"/>
</dbReference>
<sequence>MAKLPASAEEPLLSSKDPAPYLTRITATRVLAKWILEMAMALIFAVWVAVIFLFPANSVSSFVEKWFETTNKTIFGITGSLFMVFSGPILVIAVLAAARLIISGSGEEELLLKSKSVKYPRLRLWTFPVLVDGPFGVVTAAEFIGICLVILYVLWAVYAYTLQNLSLLSKFPLPPILKSSVMLELSGLRLGSIGLYCTAFLFLPVARGSVLLRLVDIPFEQAARYHVWLGHLTMLLFTFHGLCYVIAWAMQGRLLHEIIAWENFGVANLPGVISLLAGLLMWVTSLSPVRKKQFELFFYTHQLYVVFVIFFALHVGDFIFSIAAGGIFLFVLDRFLRFCQSRRNVKVISASCLPCGTVELVLSKPGNLSYNALSFIFLQVRELSWLQWHPFSVSSSPLDGKNHLSVLLKVLGEWTAKLNGNILDISEASGQNKLAITPPKITASVEGPYGHELPYHLTYENLILVAGGIGVSPFFAILSDILHRTREGKPCLPSNVLLIWAIKKSDELPLLSTVDMESICPFFPNKLNLEIDIYVTRESEPPLEEGNVDKAESSRVFPISNGCGMSVLVGTGNNIWSGLYVLSSIVGFIMLMSLVDIFYINRFGITTWWYKGLLFVVCMLAGVFVFGGLVVCLWYRWEKRMTAIEKLEDSKQNPQIVPVMHNDLPQRKSVSSRKIFYGSRPNFEDIFGSVSEQWGHANIGVIVCGPATLQTSVAKECRSRNMKRGSYHPIFHFNSHSFDL</sequence>
<dbReference type="InterPro" id="IPR017938">
    <property type="entry name" value="Riboflavin_synthase-like_b-brl"/>
</dbReference>
<dbReference type="FunFam" id="3.40.50.80:FF:000036">
    <property type="entry name" value="Ferric reduction oxidase 6"/>
    <property type="match status" value="1"/>
</dbReference>
<dbReference type="SUPFAM" id="SSF52343">
    <property type="entry name" value="Ferredoxin reductase-like, C-terminal NADP-linked domain"/>
    <property type="match status" value="1"/>
</dbReference>
<dbReference type="GO" id="GO:0046872">
    <property type="term" value="F:metal ion binding"/>
    <property type="evidence" value="ECO:0007669"/>
    <property type="project" value="UniProtKB-KW"/>
</dbReference>
<keyword evidence="12" id="KW-0408">Iron</keyword>
<reference evidence="21" key="1">
    <citation type="journal article" date="2017" name="Plant J.">
        <title>The pomegranate (Punica granatum L.) genome and the genomics of punicalagin biosynthesis.</title>
        <authorList>
            <person name="Qin G."/>
            <person name="Xu C."/>
            <person name="Ming R."/>
            <person name="Tang H."/>
            <person name="Guyot R."/>
            <person name="Kramer E.M."/>
            <person name="Hu Y."/>
            <person name="Yi X."/>
            <person name="Qi Y."/>
            <person name="Xu X."/>
            <person name="Gao Z."/>
            <person name="Pan H."/>
            <person name="Jian J."/>
            <person name="Tian Y."/>
            <person name="Yue Z."/>
            <person name="Xu Y."/>
        </authorList>
    </citation>
    <scope>NUCLEOTIDE SEQUENCE [LARGE SCALE GENOMIC DNA]</scope>
    <source>
        <strain evidence="21">cv. Dabenzi</strain>
    </source>
</reference>
<evidence type="ECO:0000313" key="21">
    <source>
        <dbReference type="Proteomes" id="UP000197138"/>
    </source>
</evidence>
<dbReference type="Pfam" id="PF08030">
    <property type="entry name" value="NAD_binding_6"/>
    <property type="match status" value="1"/>
</dbReference>
<feature type="transmembrane region" description="Helical" evidence="18">
    <location>
        <begin position="122"/>
        <end position="155"/>
    </location>
</feature>
<dbReference type="InterPro" id="IPR013121">
    <property type="entry name" value="Fe_red_NAD-bd_6"/>
</dbReference>
<keyword evidence="8" id="KW-0479">Metal-binding</keyword>
<dbReference type="EMBL" id="MTKT01002492">
    <property type="protein sequence ID" value="OWM79291.1"/>
    <property type="molecule type" value="Genomic_DNA"/>
</dbReference>
<dbReference type="Proteomes" id="UP000197138">
    <property type="component" value="Unassembled WGS sequence"/>
</dbReference>
<keyword evidence="6" id="KW-0285">Flavoprotein</keyword>
<evidence type="ECO:0000256" key="18">
    <source>
        <dbReference type="SAM" id="Phobius"/>
    </source>
</evidence>
<feature type="transmembrane region" description="Helical" evidence="18">
    <location>
        <begin position="579"/>
        <end position="600"/>
    </location>
</feature>
<dbReference type="InterPro" id="IPR017927">
    <property type="entry name" value="FAD-bd_FR_type"/>
</dbReference>
<comment type="similarity">
    <text evidence="3">Belongs to the ferric reductase (FRE) family.</text>
</comment>
<keyword evidence="9" id="KW-0274">FAD</keyword>
<dbReference type="CDD" id="cd06186">
    <property type="entry name" value="NOX_Duox_like_FAD_NADP"/>
    <property type="match status" value="1"/>
</dbReference>
<evidence type="ECO:0000313" key="20">
    <source>
        <dbReference type="EMBL" id="OWM79291.1"/>
    </source>
</evidence>
<evidence type="ECO:0000256" key="9">
    <source>
        <dbReference type="ARBA" id="ARBA00022827"/>
    </source>
</evidence>
<dbReference type="InterPro" id="IPR050369">
    <property type="entry name" value="RBOH/FRE"/>
</dbReference>
<accession>A0A218X466</accession>
<dbReference type="InterPro" id="IPR013112">
    <property type="entry name" value="FAD-bd_8"/>
</dbReference>
<dbReference type="SUPFAM" id="SSF63380">
    <property type="entry name" value="Riboflavin synthase domain-like"/>
    <property type="match status" value="1"/>
</dbReference>
<evidence type="ECO:0000256" key="12">
    <source>
        <dbReference type="ARBA" id="ARBA00023004"/>
    </source>
</evidence>
<keyword evidence="5" id="KW-0349">Heme</keyword>
<evidence type="ECO:0000256" key="8">
    <source>
        <dbReference type="ARBA" id="ARBA00022723"/>
    </source>
</evidence>
<comment type="subcellular location">
    <subcellularLocation>
        <location evidence="2">Membrane</location>
        <topology evidence="2">Multi-pass membrane protein</topology>
    </subcellularLocation>
</comment>
<dbReference type="Gene3D" id="3.40.50.80">
    <property type="entry name" value="Nucleotide-binding domain of ferredoxin-NADP reductase (FNR) module"/>
    <property type="match status" value="2"/>
</dbReference>
<dbReference type="SFLD" id="SFLDG01168">
    <property type="entry name" value="Ferric_reductase_subgroup_(FRE"/>
    <property type="match status" value="1"/>
</dbReference>
<keyword evidence="10 18" id="KW-1133">Transmembrane helix</keyword>
<dbReference type="InterPro" id="IPR039261">
    <property type="entry name" value="FNR_nucleotide-bd"/>
</dbReference>
<evidence type="ECO:0000256" key="4">
    <source>
        <dbReference type="ARBA" id="ARBA00022448"/>
    </source>
</evidence>
<evidence type="ECO:0000313" key="23">
    <source>
        <dbReference type="RefSeq" id="XP_031380453.1"/>
    </source>
</evidence>
<feature type="transmembrane region" description="Helical" evidence="18">
    <location>
        <begin position="612"/>
        <end position="635"/>
    </location>
</feature>
<evidence type="ECO:0000256" key="13">
    <source>
        <dbReference type="ARBA" id="ARBA00023027"/>
    </source>
</evidence>
<dbReference type="Pfam" id="PF01794">
    <property type="entry name" value="Ferric_reduct"/>
    <property type="match status" value="1"/>
</dbReference>
<evidence type="ECO:0000256" key="1">
    <source>
        <dbReference type="ARBA" id="ARBA00001974"/>
    </source>
</evidence>
<dbReference type="InterPro" id="IPR013130">
    <property type="entry name" value="Fe3_Rdtase_TM_dom"/>
</dbReference>
<dbReference type="Proteomes" id="UP000515151">
    <property type="component" value="Chromosome 2"/>
</dbReference>
<feature type="transmembrane region" description="Helical" evidence="18">
    <location>
        <begin position="34"/>
        <end position="54"/>
    </location>
</feature>
<evidence type="ECO:0000256" key="2">
    <source>
        <dbReference type="ARBA" id="ARBA00004141"/>
    </source>
</evidence>
<evidence type="ECO:0000256" key="16">
    <source>
        <dbReference type="ARBA" id="ARBA00050970"/>
    </source>
</evidence>
<keyword evidence="13" id="KW-0520">NAD</keyword>
<evidence type="ECO:0000256" key="6">
    <source>
        <dbReference type="ARBA" id="ARBA00022630"/>
    </source>
</evidence>
<comment type="cofactor">
    <cofactor evidence="1">
        <name>FAD</name>
        <dbReference type="ChEBI" id="CHEBI:57692"/>
    </cofactor>
</comment>
<dbReference type="PRINTS" id="PR00466">
    <property type="entry name" value="GP91PHOX"/>
</dbReference>
<keyword evidence="14" id="KW-0406">Ion transport</keyword>
<evidence type="ECO:0000256" key="17">
    <source>
        <dbReference type="ARBA" id="ARBA00066905"/>
    </source>
</evidence>
<feature type="transmembrane region" description="Helical" evidence="18">
    <location>
        <begin position="269"/>
        <end position="289"/>
    </location>
</feature>
<keyword evidence="22" id="KW-1185">Reference proteome</keyword>
<feature type="transmembrane region" description="Helical" evidence="18">
    <location>
        <begin position="193"/>
        <end position="215"/>
    </location>
</feature>
<evidence type="ECO:0000256" key="10">
    <source>
        <dbReference type="ARBA" id="ARBA00022989"/>
    </source>
</evidence>
<evidence type="ECO:0000256" key="3">
    <source>
        <dbReference type="ARBA" id="ARBA00006278"/>
    </source>
</evidence>
<feature type="domain" description="FAD-binding FR-type" evidence="19">
    <location>
        <begin position="340"/>
        <end position="455"/>
    </location>
</feature>
<keyword evidence="7 18" id="KW-0812">Transmembrane</keyword>
<reference evidence="23" key="4">
    <citation type="submission" date="2025-04" db="UniProtKB">
        <authorList>
            <consortium name="RefSeq"/>
        </authorList>
    </citation>
    <scope>IDENTIFICATION</scope>
    <source>
        <tissue evidence="23">Leaf</tissue>
    </source>
</reference>
<comment type="catalytic activity">
    <reaction evidence="16">
        <text>2 a Fe(II)-siderophore + NAD(+) + H(+) = 2 a Fe(III)-siderophore + NADH</text>
        <dbReference type="Rhea" id="RHEA:15061"/>
        <dbReference type="Rhea" id="RHEA-COMP:11342"/>
        <dbReference type="Rhea" id="RHEA-COMP:11344"/>
        <dbReference type="ChEBI" id="CHEBI:15378"/>
        <dbReference type="ChEBI" id="CHEBI:29033"/>
        <dbReference type="ChEBI" id="CHEBI:29034"/>
        <dbReference type="ChEBI" id="CHEBI:57540"/>
        <dbReference type="ChEBI" id="CHEBI:57945"/>
        <dbReference type="EC" id="1.16.1.7"/>
    </reaction>
</comment>
<keyword evidence="11" id="KW-0560">Oxidoreductase</keyword>
<gene>
    <name evidence="23" type="primary">LOC116195420</name>
    <name evidence="20" type="ORF">CDL15_Pgr003463</name>
</gene>
<dbReference type="SFLD" id="SFLDS00052">
    <property type="entry name" value="Ferric_Reductase_Domain"/>
    <property type="match status" value="1"/>
</dbReference>
<evidence type="ECO:0000256" key="15">
    <source>
        <dbReference type="ARBA" id="ARBA00023136"/>
    </source>
</evidence>
<feature type="transmembrane region" description="Helical" evidence="18">
    <location>
        <begin position="74"/>
        <end position="102"/>
    </location>
</feature>
<evidence type="ECO:0000256" key="7">
    <source>
        <dbReference type="ARBA" id="ARBA00022692"/>
    </source>
</evidence>
<proteinExistence type="inferred from homology"/>
<dbReference type="InterPro" id="IPR000778">
    <property type="entry name" value="Cyt_b245_heavy_chain"/>
</dbReference>
<organism evidence="20 21">
    <name type="scientific">Punica granatum</name>
    <name type="common">Pomegranate</name>
    <dbReference type="NCBI Taxonomy" id="22663"/>
    <lineage>
        <taxon>Eukaryota</taxon>
        <taxon>Viridiplantae</taxon>
        <taxon>Streptophyta</taxon>
        <taxon>Embryophyta</taxon>
        <taxon>Tracheophyta</taxon>
        <taxon>Spermatophyta</taxon>
        <taxon>Magnoliopsida</taxon>
        <taxon>eudicotyledons</taxon>
        <taxon>Gunneridae</taxon>
        <taxon>Pentapetalae</taxon>
        <taxon>rosids</taxon>
        <taxon>malvids</taxon>
        <taxon>Myrtales</taxon>
        <taxon>Lythraceae</taxon>
        <taxon>Punica</taxon>
    </lineage>
</organism>
<dbReference type="GeneID" id="116195420"/>
<reference evidence="22" key="3">
    <citation type="journal article" date="2020" name="Plant Biotechnol. J.">
        <title>The pomegranate (Punica granatum L.) draft genome dissects genetic divergence between soft- and hard-seeded cultivars.</title>
        <authorList>
            <person name="Luo X."/>
            <person name="Li H."/>
            <person name="Wu Z."/>
            <person name="Yao W."/>
            <person name="Zhao P."/>
            <person name="Cao D."/>
            <person name="Yu H."/>
            <person name="Li K."/>
            <person name="Poudel K."/>
            <person name="Zhao D."/>
            <person name="Zhang F."/>
            <person name="Xia X."/>
            <person name="Chen L."/>
            <person name="Wang Q."/>
            <person name="Jing D."/>
            <person name="Cao S."/>
        </authorList>
    </citation>
    <scope>NUCLEOTIDE SEQUENCE [LARGE SCALE GENOMIC DNA]</scope>
</reference>
<dbReference type="AlphaFoldDB" id="A0A218X466"/>
<dbReference type="OrthoDB" id="167398at2759"/>
<dbReference type="Pfam" id="PF08022">
    <property type="entry name" value="FAD_binding_8"/>
    <property type="match status" value="1"/>
</dbReference>
<dbReference type="PANTHER" id="PTHR11972">
    <property type="entry name" value="NADPH OXIDASE"/>
    <property type="match status" value="1"/>
</dbReference>
<evidence type="ECO:0000256" key="5">
    <source>
        <dbReference type="ARBA" id="ARBA00022617"/>
    </source>
</evidence>
<dbReference type="RefSeq" id="XP_031380453.1">
    <property type="nucleotide sequence ID" value="XM_031524593.1"/>
</dbReference>
<evidence type="ECO:0000256" key="14">
    <source>
        <dbReference type="ARBA" id="ARBA00023065"/>
    </source>
</evidence>
<dbReference type="GO" id="GO:0005886">
    <property type="term" value="C:plasma membrane"/>
    <property type="evidence" value="ECO:0007669"/>
    <property type="project" value="TreeGrafter"/>
</dbReference>
<evidence type="ECO:0000259" key="19">
    <source>
        <dbReference type="PROSITE" id="PS51384"/>
    </source>
</evidence>
<evidence type="ECO:0000256" key="11">
    <source>
        <dbReference type="ARBA" id="ARBA00023002"/>
    </source>
</evidence>
<name>A0A218X466_PUNGR</name>